<keyword evidence="4" id="KW-1185">Reference proteome</keyword>
<sequence length="132" mass="14267">MPLQSSSFRNMKALIHFMLSLEAAASELPSLLAGKDPQSPEPNEVGTHDYSRPAQAVLFGRGLQLAQIEALKAAVEQATTAMEHVAWLMGDPALIMTGPPGPGFAKKTAKEMKDVLGKWRQQGTQHDGVLLY</sequence>
<feature type="region of interest" description="Disordered" evidence="1">
    <location>
        <begin position="31"/>
        <end position="50"/>
    </location>
</feature>
<dbReference type="EMBL" id="JBFXLU010000005">
    <property type="protein sequence ID" value="KAL2857064.1"/>
    <property type="molecule type" value="Genomic_DNA"/>
</dbReference>
<name>A0ABR4KXQ6_9EURO</name>
<evidence type="ECO:0000313" key="4">
    <source>
        <dbReference type="Proteomes" id="UP001610446"/>
    </source>
</evidence>
<accession>A0ABR4KXQ6</accession>
<evidence type="ECO:0000256" key="1">
    <source>
        <dbReference type="SAM" id="MobiDB-lite"/>
    </source>
</evidence>
<evidence type="ECO:0000313" key="3">
    <source>
        <dbReference type="EMBL" id="KAL2857064.1"/>
    </source>
</evidence>
<comment type="caution">
    <text evidence="3">The sequence shown here is derived from an EMBL/GenBank/DDBJ whole genome shotgun (WGS) entry which is preliminary data.</text>
</comment>
<keyword evidence="2" id="KW-0732">Signal</keyword>
<protein>
    <submittedName>
        <fullName evidence="3">Uncharacterized protein</fullName>
    </submittedName>
</protein>
<proteinExistence type="predicted"/>
<evidence type="ECO:0000256" key="2">
    <source>
        <dbReference type="SAM" id="SignalP"/>
    </source>
</evidence>
<organism evidence="3 4">
    <name type="scientific">Aspergillus pseudoustus</name>
    <dbReference type="NCBI Taxonomy" id="1810923"/>
    <lineage>
        <taxon>Eukaryota</taxon>
        <taxon>Fungi</taxon>
        <taxon>Dikarya</taxon>
        <taxon>Ascomycota</taxon>
        <taxon>Pezizomycotina</taxon>
        <taxon>Eurotiomycetes</taxon>
        <taxon>Eurotiomycetidae</taxon>
        <taxon>Eurotiales</taxon>
        <taxon>Aspergillaceae</taxon>
        <taxon>Aspergillus</taxon>
        <taxon>Aspergillus subgen. Nidulantes</taxon>
    </lineage>
</organism>
<reference evidence="3 4" key="1">
    <citation type="submission" date="2024-07" db="EMBL/GenBank/DDBJ databases">
        <title>Section-level genome sequencing and comparative genomics of Aspergillus sections Usti and Cavernicolus.</title>
        <authorList>
            <consortium name="Lawrence Berkeley National Laboratory"/>
            <person name="Nybo J.L."/>
            <person name="Vesth T.C."/>
            <person name="Theobald S."/>
            <person name="Frisvad J.C."/>
            <person name="Larsen T.O."/>
            <person name="Kjaerboelling I."/>
            <person name="Rothschild-Mancinelli K."/>
            <person name="Lyhne E.K."/>
            <person name="Kogle M.E."/>
            <person name="Barry K."/>
            <person name="Clum A."/>
            <person name="Na H."/>
            <person name="Ledsgaard L."/>
            <person name="Lin J."/>
            <person name="Lipzen A."/>
            <person name="Kuo A."/>
            <person name="Riley R."/>
            <person name="Mondo S."/>
            <person name="Labutti K."/>
            <person name="Haridas S."/>
            <person name="Pangalinan J."/>
            <person name="Salamov A.A."/>
            <person name="Simmons B.A."/>
            <person name="Magnuson J.K."/>
            <person name="Chen J."/>
            <person name="Drula E."/>
            <person name="Henrissat B."/>
            <person name="Wiebenga A."/>
            <person name="Lubbers R.J."/>
            <person name="Gomes A.C."/>
            <person name="Makela M.R."/>
            <person name="Stajich J."/>
            <person name="Grigoriev I.V."/>
            <person name="Mortensen U.H."/>
            <person name="De Vries R.P."/>
            <person name="Baker S.E."/>
            <person name="Andersen M.R."/>
        </authorList>
    </citation>
    <scope>NUCLEOTIDE SEQUENCE [LARGE SCALE GENOMIC DNA]</scope>
    <source>
        <strain evidence="3 4">CBS 123904</strain>
    </source>
</reference>
<gene>
    <name evidence="3" type="ORF">BJY01DRAFT_242467</name>
</gene>
<dbReference type="Proteomes" id="UP001610446">
    <property type="component" value="Unassembled WGS sequence"/>
</dbReference>
<feature type="chain" id="PRO_5047365610" evidence="2">
    <location>
        <begin position="27"/>
        <end position="132"/>
    </location>
</feature>
<feature type="signal peptide" evidence="2">
    <location>
        <begin position="1"/>
        <end position="26"/>
    </location>
</feature>